<evidence type="ECO:0000256" key="3">
    <source>
        <dbReference type="ARBA" id="ARBA00022617"/>
    </source>
</evidence>
<evidence type="ECO:0000313" key="10">
    <source>
        <dbReference type="EMBL" id="KAK4224503.1"/>
    </source>
</evidence>
<evidence type="ECO:0000313" key="11">
    <source>
        <dbReference type="Proteomes" id="UP001301958"/>
    </source>
</evidence>
<dbReference type="PRINTS" id="PR00385">
    <property type="entry name" value="P450"/>
</dbReference>
<proteinExistence type="inferred from homology"/>
<keyword evidence="5 9" id="KW-0560">Oxidoreductase</keyword>
<keyword evidence="11" id="KW-1185">Reference proteome</keyword>
<dbReference type="PANTHER" id="PTHR24287">
    <property type="entry name" value="P450, PUTATIVE (EUROFUNG)-RELATED"/>
    <property type="match status" value="1"/>
</dbReference>
<organism evidence="10 11">
    <name type="scientific">Podospora fimiseda</name>
    <dbReference type="NCBI Taxonomy" id="252190"/>
    <lineage>
        <taxon>Eukaryota</taxon>
        <taxon>Fungi</taxon>
        <taxon>Dikarya</taxon>
        <taxon>Ascomycota</taxon>
        <taxon>Pezizomycotina</taxon>
        <taxon>Sordariomycetes</taxon>
        <taxon>Sordariomycetidae</taxon>
        <taxon>Sordariales</taxon>
        <taxon>Podosporaceae</taxon>
        <taxon>Podospora</taxon>
    </lineage>
</organism>
<accession>A0AAN7BJM4</accession>
<keyword evidence="7 9" id="KW-0503">Monooxygenase</keyword>
<keyword evidence="3 8" id="KW-0349">Heme</keyword>
<comment type="cofactor">
    <cofactor evidence="1 8">
        <name>heme</name>
        <dbReference type="ChEBI" id="CHEBI:30413"/>
    </cofactor>
</comment>
<evidence type="ECO:0000256" key="7">
    <source>
        <dbReference type="ARBA" id="ARBA00023033"/>
    </source>
</evidence>
<evidence type="ECO:0000256" key="5">
    <source>
        <dbReference type="ARBA" id="ARBA00023002"/>
    </source>
</evidence>
<keyword evidence="6 8" id="KW-0408">Iron</keyword>
<evidence type="ECO:0000256" key="1">
    <source>
        <dbReference type="ARBA" id="ARBA00001971"/>
    </source>
</evidence>
<keyword evidence="4 8" id="KW-0479">Metal-binding</keyword>
<comment type="caution">
    <text evidence="10">The sequence shown here is derived from an EMBL/GenBank/DDBJ whole genome shotgun (WGS) entry which is preliminary data.</text>
</comment>
<comment type="similarity">
    <text evidence="2 9">Belongs to the cytochrome P450 family.</text>
</comment>
<dbReference type="InterPro" id="IPR001128">
    <property type="entry name" value="Cyt_P450"/>
</dbReference>
<evidence type="ECO:0000256" key="4">
    <source>
        <dbReference type="ARBA" id="ARBA00022723"/>
    </source>
</evidence>
<dbReference type="EMBL" id="MU865391">
    <property type="protein sequence ID" value="KAK4224503.1"/>
    <property type="molecule type" value="Genomic_DNA"/>
</dbReference>
<protein>
    <submittedName>
        <fullName evidence="10">Cytochrome P450 52A11</fullName>
    </submittedName>
</protein>
<dbReference type="PANTHER" id="PTHR24287:SF1">
    <property type="entry name" value="P450, PUTATIVE (EUROFUNG)-RELATED"/>
    <property type="match status" value="1"/>
</dbReference>
<dbReference type="InterPro" id="IPR036396">
    <property type="entry name" value="Cyt_P450_sf"/>
</dbReference>
<sequence length="473" mass="53750">MLPNSWFLPFGLDKLFKSLAAEKQRKLPVLSLEEHEKYGDTYAQYAGGLFTILTRDPRNIAALLTKQFPKFGYGPIRHNCFAPLLGDGIFTLDGSAWEHSRKLLAPIFHKPNFPAFETIEGHVQDLFSAIEANDDMNHIDLRPLIYDFTLDTATDFFLGKSTHLLKSRSESPSVPKPYDLGSTFSSAFNTAVSWTATRERFKAFYWLVNPREFRSSCSSARHSLKNMILDGIIHSRDIQHSALNDILSKLELNIYRARDELINLIFAGRDSNASLLCWVVYALAREPIIYSRLRKEVIAKLGQRQPTKKEINEMEYLDFVVHETLRLFPAVPINGRLCLGGDTTLPVGGGEDGEKPVYVPRGTLICFSTYGTHRSKKLYGEDVGEFKPERWKVKGVRERGLDYSYHPFSAGPRRCLGENYALMLTKYTVCRFVQRFEGVTSVEDEGSDWQGRIRYQIGLTMAPDDGVVVNLRP</sequence>
<feature type="binding site" description="axial binding residue" evidence="8">
    <location>
        <position position="415"/>
    </location>
    <ligand>
        <name>heme</name>
        <dbReference type="ChEBI" id="CHEBI:30413"/>
    </ligand>
    <ligandPart>
        <name>Fe</name>
        <dbReference type="ChEBI" id="CHEBI:18248"/>
    </ligandPart>
</feature>
<dbReference type="GO" id="GO:0004497">
    <property type="term" value="F:monooxygenase activity"/>
    <property type="evidence" value="ECO:0007669"/>
    <property type="project" value="UniProtKB-KW"/>
</dbReference>
<dbReference type="SUPFAM" id="SSF48264">
    <property type="entry name" value="Cytochrome P450"/>
    <property type="match status" value="1"/>
</dbReference>
<dbReference type="InterPro" id="IPR047146">
    <property type="entry name" value="Cyt_P450_E_CYP52_fungi"/>
</dbReference>
<reference evidence="10" key="2">
    <citation type="submission" date="2023-05" db="EMBL/GenBank/DDBJ databases">
        <authorList>
            <consortium name="Lawrence Berkeley National Laboratory"/>
            <person name="Steindorff A."/>
            <person name="Hensen N."/>
            <person name="Bonometti L."/>
            <person name="Westerberg I."/>
            <person name="Brannstrom I.O."/>
            <person name="Guillou S."/>
            <person name="Cros-Aarteil S."/>
            <person name="Calhoun S."/>
            <person name="Haridas S."/>
            <person name="Kuo A."/>
            <person name="Mondo S."/>
            <person name="Pangilinan J."/>
            <person name="Riley R."/>
            <person name="Labutti K."/>
            <person name="Andreopoulos B."/>
            <person name="Lipzen A."/>
            <person name="Chen C."/>
            <person name="Yanf M."/>
            <person name="Daum C."/>
            <person name="Ng V."/>
            <person name="Clum A."/>
            <person name="Ohm R."/>
            <person name="Martin F."/>
            <person name="Silar P."/>
            <person name="Natvig D."/>
            <person name="Lalanne C."/>
            <person name="Gautier V."/>
            <person name="Ament-Velasquez S.L."/>
            <person name="Kruys A."/>
            <person name="Hutchinson M.I."/>
            <person name="Powell A.J."/>
            <person name="Barry K."/>
            <person name="Miller A.N."/>
            <person name="Grigoriev I.V."/>
            <person name="Debuchy R."/>
            <person name="Gladieux P."/>
            <person name="Thoren M.H."/>
            <person name="Johannesson H."/>
        </authorList>
    </citation>
    <scope>NUCLEOTIDE SEQUENCE</scope>
    <source>
        <strain evidence="10">CBS 990.96</strain>
    </source>
</reference>
<reference evidence="10" key="1">
    <citation type="journal article" date="2023" name="Mol. Phylogenet. Evol.">
        <title>Genome-scale phylogeny and comparative genomics of the fungal order Sordariales.</title>
        <authorList>
            <person name="Hensen N."/>
            <person name="Bonometti L."/>
            <person name="Westerberg I."/>
            <person name="Brannstrom I.O."/>
            <person name="Guillou S."/>
            <person name="Cros-Aarteil S."/>
            <person name="Calhoun S."/>
            <person name="Haridas S."/>
            <person name="Kuo A."/>
            <person name="Mondo S."/>
            <person name="Pangilinan J."/>
            <person name="Riley R."/>
            <person name="LaButti K."/>
            <person name="Andreopoulos B."/>
            <person name="Lipzen A."/>
            <person name="Chen C."/>
            <person name="Yan M."/>
            <person name="Daum C."/>
            <person name="Ng V."/>
            <person name="Clum A."/>
            <person name="Steindorff A."/>
            <person name="Ohm R.A."/>
            <person name="Martin F."/>
            <person name="Silar P."/>
            <person name="Natvig D.O."/>
            <person name="Lalanne C."/>
            <person name="Gautier V."/>
            <person name="Ament-Velasquez S.L."/>
            <person name="Kruys A."/>
            <person name="Hutchinson M.I."/>
            <person name="Powell A.J."/>
            <person name="Barry K."/>
            <person name="Miller A.N."/>
            <person name="Grigoriev I.V."/>
            <person name="Debuchy R."/>
            <person name="Gladieux P."/>
            <person name="Hiltunen Thoren M."/>
            <person name="Johannesson H."/>
        </authorList>
    </citation>
    <scope>NUCLEOTIDE SEQUENCE</scope>
    <source>
        <strain evidence="10">CBS 990.96</strain>
    </source>
</reference>
<gene>
    <name evidence="10" type="ORF">QBC38DRAFT_511753</name>
</gene>
<dbReference type="PROSITE" id="PS00086">
    <property type="entry name" value="CYTOCHROME_P450"/>
    <property type="match status" value="1"/>
</dbReference>
<dbReference type="Gene3D" id="1.10.630.10">
    <property type="entry name" value="Cytochrome P450"/>
    <property type="match status" value="1"/>
</dbReference>
<dbReference type="InterPro" id="IPR017972">
    <property type="entry name" value="Cyt_P450_CS"/>
</dbReference>
<dbReference type="GO" id="GO:0020037">
    <property type="term" value="F:heme binding"/>
    <property type="evidence" value="ECO:0007669"/>
    <property type="project" value="InterPro"/>
</dbReference>
<dbReference type="GO" id="GO:0016705">
    <property type="term" value="F:oxidoreductase activity, acting on paired donors, with incorporation or reduction of molecular oxygen"/>
    <property type="evidence" value="ECO:0007669"/>
    <property type="project" value="InterPro"/>
</dbReference>
<dbReference type="Pfam" id="PF00067">
    <property type="entry name" value="p450"/>
    <property type="match status" value="1"/>
</dbReference>
<dbReference type="PRINTS" id="PR00463">
    <property type="entry name" value="EP450I"/>
</dbReference>
<dbReference type="Proteomes" id="UP001301958">
    <property type="component" value="Unassembled WGS sequence"/>
</dbReference>
<evidence type="ECO:0000256" key="9">
    <source>
        <dbReference type="RuleBase" id="RU000461"/>
    </source>
</evidence>
<dbReference type="InterPro" id="IPR002401">
    <property type="entry name" value="Cyt_P450_E_grp-I"/>
</dbReference>
<dbReference type="AlphaFoldDB" id="A0AAN7BJM4"/>
<name>A0AAN7BJM4_9PEZI</name>
<evidence type="ECO:0000256" key="8">
    <source>
        <dbReference type="PIRSR" id="PIRSR602401-1"/>
    </source>
</evidence>
<evidence type="ECO:0000256" key="6">
    <source>
        <dbReference type="ARBA" id="ARBA00023004"/>
    </source>
</evidence>
<evidence type="ECO:0000256" key="2">
    <source>
        <dbReference type="ARBA" id="ARBA00010617"/>
    </source>
</evidence>
<dbReference type="GO" id="GO:0005506">
    <property type="term" value="F:iron ion binding"/>
    <property type="evidence" value="ECO:0007669"/>
    <property type="project" value="InterPro"/>
</dbReference>